<evidence type="ECO:0000256" key="2">
    <source>
        <dbReference type="ARBA" id="ARBA00002049"/>
    </source>
</evidence>
<dbReference type="InterPro" id="IPR000836">
    <property type="entry name" value="PRTase_dom"/>
</dbReference>
<dbReference type="Proteomes" id="UP001549162">
    <property type="component" value="Unassembled WGS sequence"/>
</dbReference>
<dbReference type="NCBIfam" id="TIGR01203">
    <property type="entry name" value="HGPRTase"/>
    <property type="match status" value="1"/>
</dbReference>
<evidence type="ECO:0000256" key="4">
    <source>
        <dbReference type="ARBA" id="ARBA00004669"/>
    </source>
</evidence>
<keyword evidence="10 16" id="KW-0479">Metal-binding</keyword>
<evidence type="ECO:0000259" key="17">
    <source>
        <dbReference type="Pfam" id="PF00156"/>
    </source>
</evidence>
<keyword evidence="9 16" id="KW-0808">Transferase</keyword>
<protein>
    <recommendedName>
        <fullName evidence="16">Hypoxanthine phosphoribosyltransferase</fullName>
        <ecNumber evidence="16">2.4.2.8</ecNumber>
    </recommendedName>
</protein>
<dbReference type="PANTHER" id="PTHR43340">
    <property type="entry name" value="HYPOXANTHINE-GUANINE PHOSPHORIBOSYLTRANSFERASE"/>
    <property type="match status" value="1"/>
</dbReference>
<dbReference type="InterPro" id="IPR029057">
    <property type="entry name" value="PRTase-like"/>
</dbReference>
<comment type="catalytic activity">
    <reaction evidence="14">
        <text>GMP + diphosphate = guanine + 5-phospho-alpha-D-ribose 1-diphosphate</text>
        <dbReference type="Rhea" id="RHEA:25424"/>
        <dbReference type="ChEBI" id="CHEBI:16235"/>
        <dbReference type="ChEBI" id="CHEBI:33019"/>
        <dbReference type="ChEBI" id="CHEBI:58017"/>
        <dbReference type="ChEBI" id="CHEBI:58115"/>
        <dbReference type="EC" id="2.4.2.8"/>
    </reaction>
    <physiologicalReaction direction="right-to-left" evidence="14">
        <dbReference type="Rhea" id="RHEA:25426"/>
    </physiologicalReaction>
</comment>
<comment type="catalytic activity">
    <reaction evidence="15">
        <text>IMP + diphosphate = hypoxanthine + 5-phospho-alpha-D-ribose 1-diphosphate</text>
        <dbReference type="Rhea" id="RHEA:17973"/>
        <dbReference type="ChEBI" id="CHEBI:17368"/>
        <dbReference type="ChEBI" id="CHEBI:33019"/>
        <dbReference type="ChEBI" id="CHEBI:58017"/>
        <dbReference type="ChEBI" id="CHEBI:58053"/>
        <dbReference type="EC" id="2.4.2.8"/>
    </reaction>
    <physiologicalReaction direction="right-to-left" evidence="15">
        <dbReference type="Rhea" id="RHEA:17975"/>
    </physiologicalReaction>
</comment>
<evidence type="ECO:0000256" key="11">
    <source>
        <dbReference type="ARBA" id="ARBA00022726"/>
    </source>
</evidence>
<keyword evidence="12 16" id="KW-0547">Nucleotide-binding</keyword>
<evidence type="ECO:0000256" key="12">
    <source>
        <dbReference type="ARBA" id="ARBA00022741"/>
    </source>
</evidence>
<accession>A0ABV2J9D4</accession>
<evidence type="ECO:0000256" key="10">
    <source>
        <dbReference type="ARBA" id="ARBA00022723"/>
    </source>
</evidence>
<dbReference type="InterPro" id="IPR005904">
    <property type="entry name" value="Hxn_phspho_trans"/>
</dbReference>
<dbReference type="InterPro" id="IPR050408">
    <property type="entry name" value="HGPRT"/>
</dbReference>
<comment type="caution">
    <text evidence="18">The sequence shown here is derived from an EMBL/GenBank/DDBJ whole genome shotgun (WGS) entry which is preliminary data.</text>
</comment>
<evidence type="ECO:0000256" key="6">
    <source>
        <dbReference type="ARBA" id="ARBA00008391"/>
    </source>
</evidence>
<comment type="cofactor">
    <cofactor evidence="1 16">
        <name>Mg(2+)</name>
        <dbReference type="ChEBI" id="CHEBI:18420"/>
    </cofactor>
</comment>
<dbReference type="SUPFAM" id="SSF53271">
    <property type="entry name" value="PRTase-like"/>
    <property type="match status" value="1"/>
</dbReference>
<keyword evidence="8 16" id="KW-0328">Glycosyltransferase</keyword>
<organism evidence="18 19">
    <name type="scientific">Peptoniphilus olsenii</name>
    <dbReference type="NCBI Taxonomy" id="411570"/>
    <lineage>
        <taxon>Bacteria</taxon>
        <taxon>Bacillati</taxon>
        <taxon>Bacillota</taxon>
        <taxon>Tissierellia</taxon>
        <taxon>Tissierellales</taxon>
        <taxon>Peptoniphilaceae</taxon>
        <taxon>Peptoniphilus</taxon>
    </lineage>
</organism>
<evidence type="ECO:0000256" key="14">
    <source>
        <dbReference type="ARBA" id="ARBA00048811"/>
    </source>
</evidence>
<comment type="pathway">
    <text evidence="5">Purine metabolism; GMP biosynthesis via salvage pathway; GMP from guanine: step 1/1.</text>
</comment>
<evidence type="ECO:0000256" key="7">
    <source>
        <dbReference type="ARBA" id="ARBA00022490"/>
    </source>
</evidence>
<dbReference type="Gene3D" id="3.40.50.2020">
    <property type="match status" value="1"/>
</dbReference>
<proteinExistence type="inferred from homology"/>
<comment type="pathway">
    <text evidence="4 16">Purine metabolism; IMP biosynthesis via salvage pathway; IMP from hypoxanthine: step 1/1.</text>
</comment>
<evidence type="ECO:0000256" key="1">
    <source>
        <dbReference type="ARBA" id="ARBA00001946"/>
    </source>
</evidence>
<gene>
    <name evidence="18" type="ORF">ABID14_001015</name>
</gene>
<evidence type="ECO:0000256" key="15">
    <source>
        <dbReference type="ARBA" id="ARBA00049402"/>
    </source>
</evidence>
<evidence type="ECO:0000256" key="16">
    <source>
        <dbReference type="RuleBase" id="RU364099"/>
    </source>
</evidence>
<evidence type="ECO:0000256" key="8">
    <source>
        <dbReference type="ARBA" id="ARBA00022676"/>
    </source>
</evidence>
<keyword evidence="7 16" id="KW-0963">Cytoplasm</keyword>
<evidence type="ECO:0000256" key="9">
    <source>
        <dbReference type="ARBA" id="ARBA00022679"/>
    </source>
</evidence>
<name>A0ABV2J9D4_9FIRM</name>
<dbReference type="EMBL" id="JBEPMA010000004">
    <property type="protein sequence ID" value="MET3617386.1"/>
    <property type="molecule type" value="Genomic_DNA"/>
</dbReference>
<comment type="similarity">
    <text evidence="6 16">Belongs to the purine/pyrimidine phosphoribosyltransferase family.</text>
</comment>
<sequence>MREEILFSEEKIAQRVKELGKEIENDFEDGFVIISLLRGSFIFAADLVRNINKKVEIDFLTTSSYENEECSSGDVKFLSNLRTDIRGRDVLIVDDILDTGNTLKCVKDKLISMNPKSIKSVVMLNKPSRRQVDIDADYVGFTIDDLFIVGYGLNYGDFYRNIPYIYSYIED</sequence>
<evidence type="ECO:0000256" key="13">
    <source>
        <dbReference type="ARBA" id="ARBA00022842"/>
    </source>
</evidence>
<dbReference type="GO" id="GO:0016757">
    <property type="term" value="F:glycosyltransferase activity"/>
    <property type="evidence" value="ECO:0007669"/>
    <property type="project" value="UniProtKB-KW"/>
</dbReference>
<evidence type="ECO:0000313" key="19">
    <source>
        <dbReference type="Proteomes" id="UP001549162"/>
    </source>
</evidence>
<dbReference type="CDD" id="cd06223">
    <property type="entry name" value="PRTases_typeI"/>
    <property type="match status" value="1"/>
</dbReference>
<dbReference type="PANTHER" id="PTHR43340:SF1">
    <property type="entry name" value="HYPOXANTHINE PHOSPHORIBOSYLTRANSFERASE"/>
    <property type="match status" value="1"/>
</dbReference>
<dbReference type="EC" id="2.4.2.8" evidence="16"/>
<reference evidence="18 19" key="1">
    <citation type="submission" date="2024-06" db="EMBL/GenBank/DDBJ databases">
        <title>Genomic Encyclopedia of Type Strains, Phase IV (KMG-IV): sequencing the most valuable type-strain genomes for metagenomic binning, comparative biology and taxonomic classification.</title>
        <authorList>
            <person name="Goeker M."/>
        </authorList>
    </citation>
    <scope>NUCLEOTIDE SEQUENCE [LARGE SCALE GENOMIC DNA]</scope>
    <source>
        <strain evidence="18 19">DSM 21460</strain>
    </source>
</reference>
<keyword evidence="19" id="KW-1185">Reference proteome</keyword>
<evidence type="ECO:0000256" key="5">
    <source>
        <dbReference type="ARBA" id="ARBA00004676"/>
    </source>
</evidence>
<keyword evidence="11 16" id="KW-0660">Purine salvage</keyword>
<comment type="function">
    <text evidence="2">Purine salvage pathway enzyme that catalyzes the transfer of the ribosyl-5-phosphate group from 5-phospho-alpha-D-ribose 1-diphosphate (PRPP) to the N9 position of the 6-oxopurines hypoxanthine and guanine to form the corresponding ribonucleotides IMP (inosine 5'-monophosphate) and GMP (guanosine 5'-monophosphate), with the release of PPi.</text>
</comment>
<evidence type="ECO:0000313" key="18">
    <source>
        <dbReference type="EMBL" id="MET3617386.1"/>
    </source>
</evidence>
<dbReference type="RefSeq" id="WP_354367783.1">
    <property type="nucleotide sequence ID" value="NZ_JBEPMA010000004.1"/>
</dbReference>
<keyword evidence="13 16" id="KW-0460">Magnesium</keyword>
<evidence type="ECO:0000256" key="3">
    <source>
        <dbReference type="ARBA" id="ARBA00004496"/>
    </source>
</evidence>
<feature type="domain" description="Phosphoribosyltransferase" evidence="17">
    <location>
        <begin position="8"/>
        <end position="155"/>
    </location>
</feature>
<comment type="subcellular location">
    <subcellularLocation>
        <location evidence="3 16">Cytoplasm</location>
    </subcellularLocation>
</comment>
<dbReference type="Pfam" id="PF00156">
    <property type="entry name" value="Pribosyltran"/>
    <property type="match status" value="1"/>
</dbReference>